<keyword evidence="1" id="KW-0677">Repeat</keyword>
<dbReference type="GO" id="GO:0005634">
    <property type="term" value="C:nucleus"/>
    <property type="evidence" value="ECO:0007669"/>
    <property type="project" value="TreeGrafter"/>
</dbReference>
<protein>
    <submittedName>
        <fullName evidence="4">CBS domain-containing protein CBSX6-like</fullName>
    </submittedName>
</protein>
<evidence type="ECO:0000256" key="2">
    <source>
        <dbReference type="ARBA" id="ARBA00023122"/>
    </source>
</evidence>
<keyword evidence="3" id="KW-1185">Reference proteome</keyword>
<evidence type="ECO:0000313" key="3">
    <source>
        <dbReference type="Proteomes" id="UP000515123"/>
    </source>
</evidence>
<dbReference type="RefSeq" id="XP_020088402.1">
    <property type="nucleotide sequence ID" value="XM_020232813.1"/>
</dbReference>
<dbReference type="PANTHER" id="PTHR13780:SF46">
    <property type="entry name" value="CBS DOMAIN-CONTAINING PROTEIN CBSX6"/>
    <property type="match status" value="1"/>
</dbReference>
<keyword evidence="2" id="KW-0129">CBS domain</keyword>
<proteinExistence type="predicted"/>
<dbReference type="GO" id="GO:0005737">
    <property type="term" value="C:cytoplasm"/>
    <property type="evidence" value="ECO:0007669"/>
    <property type="project" value="TreeGrafter"/>
</dbReference>
<name>A0A6P5EY14_ANACO</name>
<dbReference type="OrthoDB" id="1935572at2759"/>
<sequence>MVLAPPCKRHVSATPVELGQMLLRIIPSSHVGPISPWAPPGGILGALDVVSFLAGAGGAAAASIPVPEAAPDQGVIREVDPGTRSIDATQGVRCLLVRKCSACSGISKRSSDLYSVKWLRNNENSSASSVTDAGPSYSPTPCNNYCCLSQEDVVRFLIGRCLNALAPLPLSPISSLGAINPNYSCIEAFSPAIKAIRKIPPYDTPAVAVVETNPDRSHKPLGHISSYKLQKCDYLATAWAMANLSAGEFVAGSNDANRTTPEFTLGSQIEEFGALASPRLMKFSSRCVGFFSNNVSQIAVSARTDRSVYRGRNATLTCKKTSSLAAVMA</sequence>
<dbReference type="AlphaFoldDB" id="A0A6P5EY14"/>
<dbReference type="InterPro" id="IPR050511">
    <property type="entry name" value="AMPK_gamma/SDS23_families"/>
</dbReference>
<dbReference type="Proteomes" id="UP000515123">
    <property type="component" value="Linkage group 5"/>
</dbReference>
<accession>A0A6P5EY14</accession>
<evidence type="ECO:0000313" key="4">
    <source>
        <dbReference type="RefSeq" id="XP_020088402.1"/>
    </source>
</evidence>
<dbReference type="GeneID" id="109710303"/>
<reference evidence="3" key="1">
    <citation type="journal article" date="2015" name="Nat. Genet.">
        <title>The pineapple genome and the evolution of CAM photosynthesis.</title>
        <authorList>
            <person name="Ming R."/>
            <person name="VanBuren R."/>
            <person name="Wai C.M."/>
            <person name="Tang H."/>
            <person name="Schatz M.C."/>
            <person name="Bowers J.E."/>
            <person name="Lyons E."/>
            <person name="Wang M.L."/>
            <person name="Chen J."/>
            <person name="Biggers E."/>
            <person name="Zhang J."/>
            <person name="Huang L."/>
            <person name="Zhang L."/>
            <person name="Miao W."/>
            <person name="Zhang J."/>
            <person name="Ye Z."/>
            <person name="Miao C."/>
            <person name="Lin Z."/>
            <person name="Wang H."/>
            <person name="Zhou H."/>
            <person name="Yim W.C."/>
            <person name="Priest H.D."/>
            <person name="Zheng C."/>
            <person name="Woodhouse M."/>
            <person name="Edger P.P."/>
            <person name="Guyot R."/>
            <person name="Guo H.B."/>
            <person name="Guo H."/>
            <person name="Zheng G."/>
            <person name="Singh R."/>
            <person name="Sharma A."/>
            <person name="Min X."/>
            <person name="Zheng Y."/>
            <person name="Lee H."/>
            <person name="Gurtowski J."/>
            <person name="Sedlazeck F.J."/>
            <person name="Harkess A."/>
            <person name="McKain M.R."/>
            <person name="Liao Z."/>
            <person name="Fang J."/>
            <person name="Liu J."/>
            <person name="Zhang X."/>
            <person name="Zhang Q."/>
            <person name="Hu W."/>
            <person name="Qin Y."/>
            <person name="Wang K."/>
            <person name="Chen L.Y."/>
            <person name="Shirley N."/>
            <person name="Lin Y.R."/>
            <person name="Liu L.Y."/>
            <person name="Hernandez A.G."/>
            <person name="Wright C.L."/>
            <person name="Bulone V."/>
            <person name="Tuskan G.A."/>
            <person name="Heath K."/>
            <person name="Zee F."/>
            <person name="Moore P.H."/>
            <person name="Sunkar R."/>
            <person name="Leebens-Mack J.H."/>
            <person name="Mockler T."/>
            <person name="Bennetzen J.L."/>
            <person name="Freeling M."/>
            <person name="Sankoff D."/>
            <person name="Paterson A.H."/>
            <person name="Zhu X."/>
            <person name="Yang X."/>
            <person name="Smith J.A."/>
            <person name="Cushman J.C."/>
            <person name="Paull R.E."/>
            <person name="Yu Q."/>
        </authorList>
    </citation>
    <scope>NUCLEOTIDE SEQUENCE [LARGE SCALE GENOMIC DNA]</scope>
    <source>
        <strain evidence="3">cv. F153</strain>
    </source>
</reference>
<evidence type="ECO:0000256" key="1">
    <source>
        <dbReference type="ARBA" id="ARBA00022737"/>
    </source>
</evidence>
<organism evidence="3 4">
    <name type="scientific">Ananas comosus</name>
    <name type="common">Pineapple</name>
    <name type="synonym">Ananas ananas</name>
    <dbReference type="NCBI Taxonomy" id="4615"/>
    <lineage>
        <taxon>Eukaryota</taxon>
        <taxon>Viridiplantae</taxon>
        <taxon>Streptophyta</taxon>
        <taxon>Embryophyta</taxon>
        <taxon>Tracheophyta</taxon>
        <taxon>Spermatophyta</taxon>
        <taxon>Magnoliopsida</taxon>
        <taxon>Liliopsida</taxon>
        <taxon>Poales</taxon>
        <taxon>Bromeliaceae</taxon>
        <taxon>Bromelioideae</taxon>
        <taxon>Ananas</taxon>
    </lineage>
</organism>
<gene>
    <name evidence="4" type="primary">LOC109710303</name>
</gene>
<dbReference type="PANTHER" id="PTHR13780">
    <property type="entry name" value="AMP-ACTIVATED PROTEIN KINASE, GAMMA REGULATORY SUBUNIT"/>
    <property type="match status" value="1"/>
</dbReference>
<reference evidence="4" key="2">
    <citation type="submission" date="2025-08" db="UniProtKB">
        <authorList>
            <consortium name="RefSeq"/>
        </authorList>
    </citation>
    <scope>IDENTIFICATION</scope>
    <source>
        <tissue evidence="4">Leaf</tissue>
    </source>
</reference>